<accession>A0ABC8UCM8</accession>
<sequence length="64" mass="7341">MSRNLPFVDSYVGYTSEPSAAEKSSDDEQRKVPALPRFLRVVMEVMARQKLLRFIEPIGQLSVR</sequence>
<comment type="caution">
    <text evidence="1">The sequence shown here is derived from an EMBL/GenBank/DDBJ whole genome shotgun (WGS) entry which is preliminary data.</text>
</comment>
<protein>
    <submittedName>
        <fullName evidence="1">Uncharacterized protein</fullName>
    </submittedName>
</protein>
<dbReference type="AlphaFoldDB" id="A0ABC8UCM8"/>
<proteinExistence type="predicted"/>
<evidence type="ECO:0000313" key="2">
    <source>
        <dbReference type="Proteomes" id="UP001642360"/>
    </source>
</evidence>
<dbReference type="Proteomes" id="UP001642360">
    <property type="component" value="Unassembled WGS sequence"/>
</dbReference>
<evidence type="ECO:0000313" key="1">
    <source>
        <dbReference type="EMBL" id="CAK9177327.1"/>
    </source>
</evidence>
<reference evidence="1 2" key="1">
    <citation type="submission" date="2024-02" db="EMBL/GenBank/DDBJ databases">
        <authorList>
            <person name="Vignale AGUSTIN F."/>
            <person name="Sosa J E."/>
            <person name="Modenutti C."/>
        </authorList>
    </citation>
    <scope>NUCLEOTIDE SEQUENCE [LARGE SCALE GENOMIC DNA]</scope>
</reference>
<gene>
    <name evidence="1" type="ORF">ILEXP_LOCUS47206</name>
</gene>
<organism evidence="1 2">
    <name type="scientific">Ilex paraguariensis</name>
    <name type="common">yerba mate</name>
    <dbReference type="NCBI Taxonomy" id="185542"/>
    <lineage>
        <taxon>Eukaryota</taxon>
        <taxon>Viridiplantae</taxon>
        <taxon>Streptophyta</taxon>
        <taxon>Embryophyta</taxon>
        <taxon>Tracheophyta</taxon>
        <taxon>Spermatophyta</taxon>
        <taxon>Magnoliopsida</taxon>
        <taxon>eudicotyledons</taxon>
        <taxon>Gunneridae</taxon>
        <taxon>Pentapetalae</taxon>
        <taxon>asterids</taxon>
        <taxon>campanulids</taxon>
        <taxon>Aquifoliales</taxon>
        <taxon>Aquifoliaceae</taxon>
        <taxon>Ilex</taxon>
    </lineage>
</organism>
<keyword evidence="2" id="KW-1185">Reference proteome</keyword>
<name>A0ABC8UCM8_9AQUA</name>
<dbReference type="EMBL" id="CAUOFW020007024">
    <property type="protein sequence ID" value="CAK9177327.1"/>
    <property type="molecule type" value="Genomic_DNA"/>
</dbReference>